<protein>
    <submittedName>
        <fullName evidence="2">Uncharacterized protein</fullName>
    </submittedName>
</protein>
<organism evidence="2 3">
    <name type="scientific">Blastomyces gilchristii (strain SLH14081)</name>
    <name type="common">Blastomyces dermatitidis</name>
    <dbReference type="NCBI Taxonomy" id="559298"/>
    <lineage>
        <taxon>Eukaryota</taxon>
        <taxon>Fungi</taxon>
        <taxon>Dikarya</taxon>
        <taxon>Ascomycota</taxon>
        <taxon>Pezizomycotina</taxon>
        <taxon>Eurotiomycetes</taxon>
        <taxon>Eurotiomycetidae</taxon>
        <taxon>Onygenales</taxon>
        <taxon>Ajellomycetaceae</taxon>
        <taxon>Blastomyces</taxon>
    </lineage>
</organism>
<dbReference type="SUPFAM" id="SSF69118">
    <property type="entry name" value="AhpD-like"/>
    <property type="match status" value="1"/>
</dbReference>
<sequence>MMLPPPPLVRTLRPARGGRLLQLLPTLPPRLIKSVGAKQQGRQFGTVPTVINAVSTAPTPAALHGVHGVHVHVPMRVHRLIYASARSYNSCGLIAEAGAATATAMGRRRRGGGAGAVAGKAIVHSNSCMRTRTLQEFDMHEYLRSLMALYRKCAMAFSSGQRQPRVRDGDVAGGRVSVGWGHLERQTVLTSQQQQQQEQESAAHIPRNSSSGSSSGGAHNPFSPSLSARAREGVATHHRRSCSTSATVFSSATAPSSSPSSSSSSSSPSPSSSPSNTTNDTTNQTSKHTSPSGRAGSIDFTRLSTLIPDQSATGVNSLWYIVATAALLAFHKEAAVGELWKYISQRCESEGEIGGVDATTRQLSIARRIRESCLKASVLVGFPRGINGLLALQSSLTTHTAPAIHTTLKSDKPLRSLLTFPSAEARYARGKHFFTQIYANHTERVLSSMSASSAGDLSYFAVSSIYGELMAEMRILDGRETVLLEFVCCLADVVGAQAKGHFFGCRNLGITGPEIRGAIEMVRELAGQLGLVSFLEEVSGEEEGGAFRFLKKAGSW</sequence>
<gene>
    <name evidence="2" type="ORF">BDBG_00692</name>
</gene>
<dbReference type="Gene3D" id="1.20.1290.10">
    <property type="entry name" value="AhpD-like"/>
    <property type="match status" value="1"/>
</dbReference>
<dbReference type="InterPro" id="IPR029032">
    <property type="entry name" value="AhpD-like"/>
</dbReference>
<dbReference type="AlphaFoldDB" id="A0A179UC01"/>
<dbReference type="RefSeq" id="XP_002629446.2">
    <property type="nucleotide sequence ID" value="XM_002629400.2"/>
</dbReference>
<dbReference type="OrthoDB" id="5537330at2759"/>
<dbReference type="GeneID" id="8507678"/>
<keyword evidence="3" id="KW-1185">Reference proteome</keyword>
<proteinExistence type="predicted"/>
<accession>A0A179UC01</accession>
<dbReference type="KEGG" id="bgh:BDBG_00692"/>
<dbReference type="InterPro" id="IPR052999">
    <property type="entry name" value="PTS1_Protein"/>
</dbReference>
<dbReference type="PANTHER" id="PTHR28180:SF2">
    <property type="entry name" value="PEROXISOMAL PROTEIN 2"/>
    <property type="match status" value="1"/>
</dbReference>
<dbReference type="Proteomes" id="UP000002038">
    <property type="component" value="Unassembled WGS sequence"/>
</dbReference>
<evidence type="ECO:0000256" key="1">
    <source>
        <dbReference type="SAM" id="MobiDB-lite"/>
    </source>
</evidence>
<feature type="region of interest" description="Disordered" evidence="1">
    <location>
        <begin position="188"/>
        <end position="297"/>
    </location>
</feature>
<evidence type="ECO:0000313" key="3">
    <source>
        <dbReference type="Proteomes" id="UP000002038"/>
    </source>
</evidence>
<evidence type="ECO:0000313" key="2">
    <source>
        <dbReference type="EMBL" id="OAT04062.1"/>
    </source>
</evidence>
<dbReference type="VEuPathDB" id="FungiDB:BDBG_00692"/>
<feature type="compositionally biased region" description="Low complexity" evidence="1">
    <location>
        <begin position="242"/>
        <end position="286"/>
    </location>
</feature>
<dbReference type="EMBL" id="GG657448">
    <property type="protein sequence ID" value="OAT04062.1"/>
    <property type="molecule type" value="Genomic_DNA"/>
</dbReference>
<dbReference type="PANTHER" id="PTHR28180">
    <property type="entry name" value="CONSERVED MITOCHONDRIAL PROTEIN-RELATED"/>
    <property type="match status" value="1"/>
</dbReference>
<name>A0A179UC01_BLAGS</name>
<reference evidence="3" key="1">
    <citation type="journal article" date="2015" name="PLoS Genet.">
        <title>The dynamic genome and transcriptome of the human fungal pathogen Blastomyces and close relative Emmonsia.</title>
        <authorList>
            <person name="Munoz J.F."/>
            <person name="Gauthier G.M."/>
            <person name="Desjardins C.A."/>
            <person name="Gallo J.E."/>
            <person name="Holder J."/>
            <person name="Sullivan T.D."/>
            <person name="Marty A.J."/>
            <person name="Carmen J.C."/>
            <person name="Chen Z."/>
            <person name="Ding L."/>
            <person name="Gujja S."/>
            <person name="Magrini V."/>
            <person name="Misas E."/>
            <person name="Mitreva M."/>
            <person name="Priest M."/>
            <person name="Saif S."/>
            <person name="Whiston E.A."/>
            <person name="Young S."/>
            <person name="Zeng Q."/>
            <person name="Goldman W.E."/>
            <person name="Mardis E.R."/>
            <person name="Taylor J.W."/>
            <person name="McEwen J.G."/>
            <person name="Clay O.K."/>
            <person name="Klein B.S."/>
            <person name="Cuomo C.A."/>
        </authorList>
    </citation>
    <scope>NUCLEOTIDE SEQUENCE [LARGE SCALE GENOMIC DNA]</scope>
    <source>
        <strain evidence="3">SLH14081</strain>
    </source>
</reference>